<keyword evidence="7" id="KW-1278">Translocase</keyword>
<evidence type="ECO:0000256" key="7">
    <source>
        <dbReference type="ARBA" id="ARBA00022967"/>
    </source>
</evidence>
<dbReference type="InterPro" id="IPR044492">
    <property type="entry name" value="P_typ_ATPase_HD_dom"/>
</dbReference>
<evidence type="ECO:0000256" key="6">
    <source>
        <dbReference type="ARBA" id="ARBA00022840"/>
    </source>
</evidence>
<proteinExistence type="predicted"/>
<evidence type="ECO:0000259" key="11">
    <source>
        <dbReference type="SMART" id="SM00831"/>
    </source>
</evidence>
<dbReference type="InterPro" id="IPR004014">
    <property type="entry name" value="ATPase_P-typ_cation-transptr_N"/>
</dbReference>
<evidence type="ECO:0000256" key="10">
    <source>
        <dbReference type="SAM" id="Phobius"/>
    </source>
</evidence>
<evidence type="ECO:0000256" key="2">
    <source>
        <dbReference type="ARBA" id="ARBA00022475"/>
    </source>
</evidence>
<feature type="transmembrane region" description="Helical" evidence="10">
    <location>
        <begin position="869"/>
        <end position="886"/>
    </location>
</feature>
<dbReference type="GO" id="GO:0019829">
    <property type="term" value="F:ATPase-coupled monoatomic cation transmembrane transporter activity"/>
    <property type="evidence" value="ECO:0007669"/>
    <property type="project" value="UniProtKB-ARBA"/>
</dbReference>
<dbReference type="EMBL" id="CP022115">
    <property type="protein sequence ID" value="ASJ23307.1"/>
    <property type="molecule type" value="Genomic_DNA"/>
</dbReference>
<dbReference type="Pfam" id="PF00690">
    <property type="entry name" value="Cation_ATPase_N"/>
    <property type="match status" value="1"/>
</dbReference>
<dbReference type="GO" id="GO:0046873">
    <property type="term" value="F:metal ion transmembrane transporter activity"/>
    <property type="evidence" value="ECO:0007669"/>
    <property type="project" value="UniProtKB-ARBA"/>
</dbReference>
<dbReference type="GO" id="GO:0015662">
    <property type="term" value="F:P-type ion transporter activity"/>
    <property type="evidence" value="ECO:0007669"/>
    <property type="project" value="UniProtKB-ARBA"/>
</dbReference>
<name>A0A248LF20_9NEIS</name>
<dbReference type="SFLD" id="SFLDG00002">
    <property type="entry name" value="C1.7:_P-type_atpase_like"/>
    <property type="match status" value="1"/>
</dbReference>
<dbReference type="Pfam" id="PF00689">
    <property type="entry name" value="Cation_ATPase_C"/>
    <property type="match status" value="1"/>
</dbReference>
<dbReference type="Proteomes" id="UP000197424">
    <property type="component" value="Chromosome"/>
</dbReference>
<feature type="domain" description="Cation-transporting P-type ATPase N-terminal" evidence="11">
    <location>
        <begin position="10"/>
        <end position="83"/>
    </location>
</feature>
<dbReference type="RefSeq" id="WP_088861875.1">
    <property type="nucleotide sequence ID" value="NZ_CP022115.1"/>
</dbReference>
<evidence type="ECO:0000256" key="9">
    <source>
        <dbReference type="ARBA" id="ARBA00023136"/>
    </source>
</evidence>
<feature type="transmembrane region" description="Helical" evidence="10">
    <location>
        <begin position="87"/>
        <end position="103"/>
    </location>
</feature>
<dbReference type="FunFam" id="2.70.150.10:FF:000016">
    <property type="entry name" value="Calcium-transporting P-type ATPase putative"/>
    <property type="match status" value="1"/>
</dbReference>
<dbReference type="Pfam" id="PF00122">
    <property type="entry name" value="E1-E2_ATPase"/>
    <property type="match status" value="1"/>
</dbReference>
<sequence>MSNPPSSQPVWHALDPEATLNALDSRDEGLDAAEAGRRQQRHGPNLLPQAAGRPAWQRFLLQFHNLLIYVLLGSLLVTLLLQDWVDSAVIAGVVVINAVIGFLQEGRAEQALAAIRDMLALHATVIRSGQRQEIDAAGLVPGDIVLLQAGDKVPADLRLLAVRALRIDEATLTGESVPVDKQAAACAADVPLAERACLAYSGTLVTYGQARGVVVATGSATEIGHINTLLNTVETGSTPLTRQLDQFARWLTLAIGLTALATMLAGVLWRGYGWGEVLMIGVGLAVAAIPEGLPAIVTITLAIGVERMARQRAIMRRLPAVETLGAVTVICTDKTGTLTRNEMAAGRILTADCDISVTGQGYAPDGQLLHAGQPVCHGDNAALDRFLTAIALCNDATLRQNEAGWEMLGDPTEGALLTLAHKAGLPWADVMQTLPRLDAIPFESEHRFMATLHRDASGRRLILVKGAPEVILERAGTEWSGAGSRPFDRAAWQARAEALADDGFRVLAIAMRYQSGDHDQLDFADTRDGLVLLGLVGLIDPPRQEAADAVSECHSAGIRVKMITGDHAATARAIGLRLGIGDGRQALTGQDIDRLDDAALQRTVCEVDVFARMSPEHKLRLVGALQHTGAVVAMTGDGVNDAPALKRADVGVAMGGKGTEAAKEAAEMVVTDDNFASIARAVREGRTVYDNLKKAILFILPTNVGEAAIIIAAILAGVPLPITPVQILWINMVTAVTLALTLAFEPPEDGVMQRPPRAPGAGLIDAVFVRRLLLVGLLMVVFPFLLYLWALWRGLPVAHASTLAVNCMVAVEIAYLFNTRTGIRSALGLTALRATRPTWVAIGVLLLLQLAFTYWQPLQRLFTTQALDGGDWLMVGLSAVLTFLIVEADKAWCRRRG</sequence>
<keyword evidence="3 10" id="KW-0812">Transmembrane</keyword>
<accession>A0A248LF20</accession>
<dbReference type="InterPro" id="IPR008250">
    <property type="entry name" value="ATPase_P-typ_transduc_dom_A_sf"/>
</dbReference>
<gene>
    <name evidence="12" type="ORF">LHGZ1_0476</name>
</gene>
<dbReference type="NCBIfam" id="TIGR01494">
    <property type="entry name" value="ATPase_P-type"/>
    <property type="match status" value="3"/>
</dbReference>
<evidence type="ECO:0000313" key="13">
    <source>
        <dbReference type="Proteomes" id="UP000197424"/>
    </source>
</evidence>
<dbReference type="OrthoDB" id="9814270at2"/>
<feature type="transmembrane region" description="Helical" evidence="10">
    <location>
        <begin position="726"/>
        <end position="744"/>
    </location>
</feature>
<keyword evidence="9 10" id="KW-0472">Membrane</keyword>
<feature type="transmembrane region" description="Helical" evidence="10">
    <location>
        <begin position="695"/>
        <end position="720"/>
    </location>
</feature>
<dbReference type="Gene3D" id="3.40.1110.10">
    <property type="entry name" value="Calcium-transporting ATPase, cytoplasmic domain N"/>
    <property type="match status" value="1"/>
</dbReference>
<evidence type="ECO:0000256" key="5">
    <source>
        <dbReference type="ARBA" id="ARBA00022741"/>
    </source>
</evidence>
<dbReference type="SUPFAM" id="SSF81665">
    <property type="entry name" value="Calcium ATPase, transmembrane domain M"/>
    <property type="match status" value="1"/>
</dbReference>
<dbReference type="GO" id="GO:0098662">
    <property type="term" value="P:inorganic cation transmembrane transport"/>
    <property type="evidence" value="ECO:0007669"/>
    <property type="project" value="UniProtKB-ARBA"/>
</dbReference>
<dbReference type="GO" id="GO:0005524">
    <property type="term" value="F:ATP binding"/>
    <property type="evidence" value="ECO:0007669"/>
    <property type="project" value="UniProtKB-KW"/>
</dbReference>
<evidence type="ECO:0000256" key="8">
    <source>
        <dbReference type="ARBA" id="ARBA00022989"/>
    </source>
</evidence>
<feature type="transmembrane region" description="Helical" evidence="10">
    <location>
        <begin position="63"/>
        <end position="81"/>
    </location>
</feature>
<feature type="transmembrane region" description="Helical" evidence="10">
    <location>
        <begin position="278"/>
        <end position="305"/>
    </location>
</feature>
<dbReference type="Gene3D" id="1.20.1110.10">
    <property type="entry name" value="Calcium-transporting ATPase, transmembrane domain"/>
    <property type="match status" value="1"/>
</dbReference>
<dbReference type="InterPro" id="IPR023298">
    <property type="entry name" value="ATPase_P-typ_TM_dom_sf"/>
</dbReference>
<dbReference type="AlphaFoldDB" id="A0A248LF20"/>
<keyword evidence="5" id="KW-0547">Nucleotide-binding</keyword>
<evidence type="ECO:0000256" key="3">
    <source>
        <dbReference type="ARBA" id="ARBA00022692"/>
    </source>
</evidence>
<dbReference type="InterPro" id="IPR001757">
    <property type="entry name" value="P_typ_ATPase"/>
</dbReference>
<feature type="transmembrane region" description="Helical" evidence="10">
    <location>
        <begin position="772"/>
        <end position="792"/>
    </location>
</feature>
<dbReference type="InterPro" id="IPR023214">
    <property type="entry name" value="HAD_sf"/>
</dbReference>
<dbReference type="SFLD" id="SFLDS00003">
    <property type="entry name" value="Haloacid_Dehalogenase"/>
    <property type="match status" value="1"/>
</dbReference>
<dbReference type="Pfam" id="PF13246">
    <property type="entry name" value="Cation_ATPase"/>
    <property type="match status" value="1"/>
</dbReference>
<dbReference type="InterPro" id="IPR023299">
    <property type="entry name" value="ATPase_P-typ_cyto_dom_N"/>
</dbReference>
<dbReference type="InterPro" id="IPR059000">
    <property type="entry name" value="ATPase_P-type_domA"/>
</dbReference>
<protein>
    <submittedName>
        <fullName evidence="12">Cation transport ATPase</fullName>
    </submittedName>
</protein>
<evidence type="ECO:0000313" key="12">
    <source>
        <dbReference type="EMBL" id="ASJ23307.1"/>
    </source>
</evidence>
<dbReference type="SFLD" id="SFLDF00027">
    <property type="entry name" value="p-type_atpase"/>
    <property type="match status" value="1"/>
</dbReference>
<keyword evidence="2" id="KW-1003">Cell membrane</keyword>
<dbReference type="GO" id="GO:0005886">
    <property type="term" value="C:plasma membrane"/>
    <property type="evidence" value="ECO:0007669"/>
    <property type="project" value="UniProtKB-SubCell"/>
</dbReference>
<keyword evidence="8 10" id="KW-1133">Transmembrane helix</keyword>
<dbReference type="InterPro" id="IPR006068">
    <property type="entry name" value="ATPase_P-typ_cation-transptr_C"/>
</dbReference>
<dbReference type="InterPro" id="IPR018303">
    <property type="entry name" value="ATPase_P-typ_P_site"/>
</dbReference>
<evidence type="ECO:0000256" key="1">
    <source>
        <dbReference type="ARBA" id="ARBA00004651"/>
    </source>
</evidence>
<dbReference type="PRINTS" id="PR00120">
    <property type="entry name" value="HATPASE"/>
</dbReference>
<organism evidence="12 13">
    <name type="scientific">Laribacter hongkongensis</name>
    <dbReference type="NCBI Taxonomy" id="168471"/>
    <lineage>
        <taxon>Bacteria</taxon>
        <taxon>Pseudomonadati</taxon>
        <taxon>Pseudomonadota</taxon>
        <taxon>Betaproteobacteria</taxon>
        <taxon>Neisseriales</taxon>
        <taxon>Aquaspirillaceae</taxon>
        <taxon>Laribacter</taxon>
    </lineage>
</organism>
<feature type="transmembrane region" description="Helical" evidence="10">
    <location>
        <begin position="798"/>
        <end position="817"/>
    </location>
</feature>
<dbReference type="PROSITE" id="PS00154">
    <property type="entry name" value="ATPASE_E1_E2"/>
    <property type="match status" value="1"/>
</dbReference>
<dbReference type="Gene3D" id="2.70.150.10">
    <property type="entry name" value="Calcium-transporting ATPase, cytoplasmic transduction domain A"/>
    <property type="match status" value="1"/>
</dbReference>
<dbReference type="PRINTS" id="PR00119">
    <property type="entry name" value="CATATPASE"/>
</dbReference>
<dbReference type="InterPro" id="IPR036412">
    <property type="entry name" value="HAD-like_sf"/>
</dbReference>
<dbReference type="Pfam" id="PF08282">
    <property type="entry name" value="Hydrolase_3"/>
    <property type="match status" value="1"/>
</dbReference>
<dbReference type="GO" id="GO:0016887">
    <property type="term" value="F:ATP hydrolysis activity"/>
    <property type="evidence" value="ECO:0007669"/>
    <property type="project" value="InterPro"/>
</dbReference>
<feature type="transmembrane region" description="Helical" evidence="10">
    <location>
        <begin position="250"/>
        <end position="272"/>
    </location>
</feature>
<evidence type="ECO:0000256" key="4">
    <source>
        <dbReference type="ARBA" id="ARBA00022723"/>
    </source>
</evidence>
<reference evidence="13" key="1">
    <citation type="submission" date="2017-06" db="EMBL/GenBank/DDBJ databases">
        <title>Whole genome sequence of Laribacter hongkongensis LHGZ1.</title>
        <authorList>
            <person name="Chen D."/>
            <person name="Wu H."/>
            <person name="Chen J."/>
        </authorList>
    </citation>
    <scope>NUCLEOTIDE SEQUENCE [LARGE SCALE GENOMIC DNA]</scope>
    <source>
        <strain evidence="13">LHGZ1</strain>
    </source>
</reference>
<keyword evidence="6" id="KW-0067">ATP-binding</keyword>
<dbReference type="GO" id="GO:0046872">
    <property type="term" value="F:metal ion binding"/>
    <property type="evidence" value="ECO:0007669"/>
    <property type="project" value="UniProtKB-KW"/>
</dbReference>
<dbReference type="SUPFAM" id="SSF56784">
    <property type="entry name" value="HAD-like"/>
    <property type="match status" value="1"/>
</dbReference>
<dbReference type="Gene3D" id="3.40.50.1000">
    <property type="entry name" value="HAD superfamily/HAD-like"/>
    <property type="match status" value="1"/>
</dbReference>
<comment type="subcellular location">
    <subcellularLocation>
        <location evidence="1">Cell membrane</location>
        <topology evidence="1">Multi-pass membrane protein</topology>
    </subcellularLocation>
</comment>
<dbReference type="PANTHER" id="PTHR42861">
    <property type="entry name" value="CALCIUM-TRANSPORTING ATPASE"/>
    <property type="match status" value="1"/>
</dbReference>
<feature type="transmembrane region" description="Helical" evidence="10">
    <location>
        <begin position="838"/>
        <end position="857"/>
    </location>
</feature>
<dbReference type="SMART" id="SM00831">
    <property type="entry name" value="Cation_ATPase_N"/>
    <property type="match status" value="1"/>
</dbReference>
<dbReference type="SUPFAM" id="SSF81653">
    <property type="entry name" value="Calcium ATPase, transduction domain A"/>
    <property type="match status" value="1"/>
</dbReference>
<dbReference type="SUPFAM" id="SSF81660">
    <property type="entry name" value="Metal cation-transporting ATPase, ATP-binding domain N"/>
    <property type="match status" value="1"/>
</dbReference>
<keyword evidence="4" id="KW-0479">Metal-binding</keyword>